<accession>A0A5J4Z966</accession>
<sequence length="356" mass="39318">MSVPASLKVFDRSVKLAQRSRAARSPNASDYFYLRKEIADRLTERLLDITKPLPRILDVGCGAGAFVAQALNKYQPGPSQRPHCEKLLCTDASNEVVRRAQRELEAAVSQAVAEADAQAATEGASNTRPLTTSFETQFEVLDEGSATFADRLLQVTSDAPFDAVLSCMNLHWVNDLGSAFNQLGRLLKPDGVFLGAMLGGETLRELRVSMQLAEEEVWSGVSPHVSPMVQVQDVAPLLSNHAGLTMCTVDTDVIEVTFQDFGALMRHLQGMGENNCALGRRTHFGRRAFKRAEEIYKERFGSSDEGYITASFMVVYMIGWKPHELQPKPARRGSQQFSLRDLSELSERVPGGFPHQ</sequence>
<evidence type="ECO:0000256" key="2">
    <source>
        <dbReference type="ARBA" id="ARBA00022679"/>
    </source>
</evidence>
<keyword evidence="4" id="KW-1185">Reference proteome</keyword>
<dbReference type="GO" id="GO:0032259">
    <property type="term" value="P:methylation"/>
    <property type="evidence" value="ECO:0007669"/>
    <property type="project" value="UniProtKB-KW"/>
</dbReference>
<evidence type="ECO:0000313" key="3">
    <source>
        <dbReference type="EMBL" id="KAA8499197.1"/>
    </source>
</evidence>
<dbReference type="GO" id="GO:0032981">
    <property type="term" value="P:mitochondrial respiratory chain complex I assembly"/>
    <property type="evidence" value="ECO:0007669"/>
    <property type="project" value="TreeGrafter"/>
</dbReference>
<protein>
    <submittedName>
        <fullName evidence="3">Arginine-hydroxylase NDUFAF5, mitochondrial</fullName>
    </submittedName>
</protein>
<dbReference type="OMA" id="ITRPMDN"/>
<evidence type="ECO:0000256" key="1">
    <source>
        <dbReference type="ARBA" id="ARBA00022603"/>
    </source>
</evidence>
<dbReference type="Proteomes" id="UP000324585">
    <property type="component" value="Unassembled WGS sequence"/>
</dbReference>
<proteinExistence type="predicted"/>
<dbReference type="EMBL" id="VRMN01000001">
    <property type="protein sequence ID" value="KAA8499197.1"/>
    <property type="molecule type" value="Genomic_DNA"/>
</dbReference>
<dbReference type="AlphaFoldDB" id="A0A5J4Z966"/>
<dbReference type="CDD" id="cd02440">
    <property type="entry name" value="AdoMet_MTases"/>
    <property type="match status" value="1"/>
</dbReference>
<keyword evidence="2" id="KW-0808">Transferase</keyword>
<dbReference type="InterPro" id="IPR029063">
    <property type="entry name" value="SAM-dependent_MTases_sf"/>
</dbReference>
<name>A0A5J4Z966_PORPP</name>
<dbReference type="GO" id="GO:0008168">
    <property type="term" value="F:methyltransferase activity"/>
    <property type="evidence" value="ECO:0007669"/>
    <property type="project" value="UniProtKB-KW"/>
</dbReference>
<dbReference type="PANTHER" id="PTHR13090">
    <property type="entry name" value="ARGININE-HYDROXYLASE NDUFAF5, MITOCHONDRIAL"/>
    <property type="match status" value="1"/>
</dbReference>
<dbReference type="Pfam" id="PF13489">
    <property type="entry name" value="Methyltransf_23"/>
    <property type="match status" value="1"/>
</dbReference>
<keyword evidence="1" id="KW-0489">Methyltransferase</keyword>
<dbReference type="OrthoDB" id="16816at2759"/>
<reference evidence="4" key="1">
    <citation type="journal article" date="2019" name="Nat. Commun.">
        <title>Expansion of phycobilisome linker gene families in mesophilic red algae.</title>
        <authorList>
            <person name="Lee J."/>
            <person name="Kim D."/>
            <person name="Bhattacharya D."/>
            <person name="Yoon H.S."/>
        </authorList>
    </citation>
    <scope>NUCLEOTIDE SEQUENCE [LARGE SCALE GENOMIC DNA]</scope>
    <source>
        <strain evidence="4">CCMP 1328</strain>
    </source>
</reference>
<gene>
    <name evidence="3" type="ORF">FVE85_6782</name>
</gene>
<evidence type="ECO:0000313" key="4">
    <source>
        <dbReference type="Proteomes" id="UP000324585"/>
    </source>
</evidence>
<dbReference type="Gene3D" id="3.40.50.150">
    <property type="entry name" value="Vaccinia Virus protein VP39"/>
    <property type="match status" value="1"/>
</dbReference>
<organism evidence="3 4">
    <name type="scientific">Porphyridium purpureum</name>
    <name type="common">Red alga</name>
    <name type="synonym">Porphyridium cruentum</name>
    <dbReference type="NCBI Taxonomy" id="35688"/>
    <lineage>
        <taxon>Eukaryota</taxon>
        <taxon>Rhodophyta</taxon>
        <taxon>Bangiophyceae</taxon>
        <taxon>Porphyridiales</taxon>
        <taxon>Porphyridiaceae</taxon>
        <taxon>Porphyridium</taxon>
    </lineage>
</organism>
<comment type="caution">
    <text evidence="3">The sequence shown here is derived from an EMBL/GenBank/DDBJ whole genome shotgun (WGS) entry which is preliminary data.</text>
</comment>
<dbReference type="GO" id="GO:0005739">
    <property type="term" value="C:mitochondrion"/>
    <property type="evidence" value="ECO:0007669"/>
    <property type="project" value="TreeGrafter"/>
</dbReference>
<dbReference type="InterPro" id="IPR050602">
    <property type="entry name" value="Malonyl-ACP_OMT"/>
</dbReference>
<dbReference type="SUPFAM" id="SSF53335">
    <property type="entry name" value="S-adenosyl-L-methionine-dependent methyltransferases"/>
    <property type="match status" value="1"/>
</dbReference>
<dbReference type="PANTHER" id="PTHR13090:SF1">
    <property type="entry name" value="ARGININE-HYDROXYLASE NDUFAF5, MITOCHONDRIAL"/>
    <property type="match status" value="1"/>
</dbReference>